<feature type="transmembrane region" description="Helical" evidence="2">
    <location>
        <begin position="64"/>
        <end position="82"/>
    </location>
</feature>
<evidence type="ECO:0000313" key="4">
    <source>
        <dbReference type="Proteomes" id="UP000197065"/>
    </source>
</evidence>
<gene>
    <name evidence="3" type="ORF">SAMN07250955_1145</name>
</gene>
<dbReference type="RefSeq" id="WP_133063929.1">
    <property type="nucleotide sequence ID" value="NZ_FYEH01000014.1"/>
</dbReference>
<keyword evidence="2" id="KW-0472">Membrane</keyword>
<keyword evidence="1" id="KW-0175">Coiled coil</keyword>
<name>A0A212RSZ3_9PROT</name>
<dbReference type="AlphaFoldDB" id="A0A212RSZ3"/>
<keyword evidence="4" id="KW-1185">Reference proteome</keyword>
<accession>A0A212RSZ3</accession>
<feature type="transmembrane region" description="Helical" evidence="2">
    <location>
        <begin position="20"/>
        <end position="44"/>
    </location>
</feature>
<sequence length="288" mass="29374">MTADTSFDGASPRLSWRAILAGIVVVIAVQLILSVLGTGIGLGFVDLQGGQTPDAASLGTGAGIWWFVTTLISFAFGSYVAARAAGAPTRFDGALHGLVIWGLTLIVTVYLLSTALGSLIGGTFSALGSTVSAVGQSVKAAAPPAADMANINQVTIQDQVQAYMQPANPDPASMSPEDAQKEVAKLVPQLAQGGQPADDAKNRIIDIAAAQMKISREEATQRFDQAQAKLADAKNQAEAKAKAAADATAAATAKGSLFGFVALLVGAIAACVGAAAAQPRDLYLNRSY</sequence>
<protein>
    <recommendedName>
        <fullName evidence="5">PhnA-like protein</fullName>
    </recommendedName>
</protein>
<evidence type="ECO:0000256" key="1">
    <source>
        <dbReference type="SAM" id="Coils"/>
    </source>
</evidence>
<evidence type="ECO:0008006" key="5">
    <source>
        <dbReference type="Google" id="ProtNLM"/>
    </source>
</evidence>
<keyword evidence="2" id="KW-1133">Transmembrane helix</keyword>
<reference evidence="3 4" key="1">
    <citation type="submission" date="2017-06" db="EMBL/GenBank/DDBJ databases">
        <authorList>
            <person name="Kim H.J."/>
            <person name="Triplett B.A."/>
        </authorList>
    </citation>
    <scope>NUCLEOTIDE SEQUENCE [LARGE SCALE GENOMIC DNA]</scope>
    <source>
        <strain evidence="3 4">B29T1</strain>
    </source>
</reference>
<proteinExistence type="predicted"/>
<dbReference type="EMBL" id="FYEH01000014">
    <property type="protein sequence ID" value="SNB75751.1"/>
    <property type="molecule type" value="Genomic_DNA"/>
</dbReference>
<feature type="coiled-coil region" evidence="1">
    <location>
        <begin position="209"/>
        <end position="243"/>
    </location>
</feature>
<dbReference type="Proteomes" id="UP000197065">
    <property type="component" value="Unassembled WGS sequence"/>
</dbReference>
<keyword evidence="2" id="KW-0812">Transmembrane</keyword>
<feature type="transmembrane region" description="Helical" evidence="2">
    <location>
        <begin position="257"/>
        <end position="277"/>
    </location>
</feature>
<feature type="transmembrane region" description="Helical" evidence="2">
    <location>
        <begin position="94"/>
        <end position="120"/>
    </location>
</feature>
<evidence type="ECO:0000313" key="3">
    <source>
        <dbReference type="EMBL" id="SNB75751.1"/>
    </source>
</evidence>
<evidence type="ECO:0000256" key="2">
    <source>
        <dbReference type="SAM" id="Phobius"/>
    </source>
</evidence>
<dbReference type="OrthoDB" id="7351382at2"/>
<organism evidence="3 4">
    <name type="scientific">Arboricoccus pini</name>
    <dbReference type="NCBI Taxonomy" id="1963835"/>
    <lineage>
        <taxon>Bacteria</taxon>
        <taxon>Pseudomonadati</taxon>
        <taxon>Pseudomonadota</taxon>
        <taxon>Alphaproteobacteria</taxon>
        <taxon>Geminicoccales</taxon>
        <taxon>Geminicoccaceae</taxon>
        <taxon>Arboricoccus</taxon>
    </lineage>
</organism>